<dbReference type="RefSeq" id="WP_249774156.1">
    <property type="nucleotide sequence ID" value="NZ_CP097332.1"/>
</dbReference>
<evidence type="ECO:0000313" key="2">
    <source>
        <dbReference type="Proteomes" id="UP001056336"/>
    </source>
</evidence>
<organism evidence="1 2">
    <name type="scientific">Jatrophihabitans telluris</name>
    <dbReference type="NCBI Taxonomy" id="2038343"/>
    <lineage>
        <taxon>Bacteria</taxon>
        <taxon>Bacillati</taxon>
        <taxon>Actinomycetota</taxon>
        <taxon>Actinomycetes</taxon>
        <taxon>Jatrophihabitantales</taxon>
        <taxon>Jatrophihabitantaceae</taxon>
        <taxon>Jatrophihabitans</taxon>
    </lineage>
</organism>
<dbReference type="EMBL" id="CP097332">
    <property type="protein sequence ID" value="UQX90260.1"/>
    <property type="molecule type" value="Genomic_DNA"/>
</dbReference>
<gene>
    <name evidence="1" type="ORF">M6D93_09730</name>
</gene>
<accession>A0ABY4R357</accession>
<proteinExistence type="predicted"/>
<sequence length="171" mass="18437">MTLSRLQSGIGVLVFTAACSPAVGDLRLGCAYELASGQSSIVQYVSGVTTGPPTGNRPLLVAARHEFEQITVDLAQSRNLVRLIVYAFSESGRVLNWGGTLVASTYGGDRVELPLDRPPSNETGVLLSLYNVDGELTLRAEMEEFRGTVRDAVNAYGFDRITWLDGRSPLT</sequence>
<reference evidence="1" key="1">
    <citation type="journal article" date="2018" name="Int. J. Syst. Evol. Microbiol.">
        <title>Jatrophihabitans telluris sp. nov., isolated from sediment soil of lava forest wetlands and the emended description of the genus Jatrophihabitans.</title>
        <authorList>
            <person name="Lee K.C."/>
            <person name="Suh M.K."/>
            <person name="Eom M.K."/>
            <person name="Kim K.K."/>
            <person name="Kim J.S."/>
            <person name="Kim D.S."/>
            <person name="Ko S.H."/>
            <person name="Shin Y.K."/>
            <person name="Lee J.S."/>
        </authorList>
    </citation>
    <scope>NUCLEOTIDE SEQUENCE</scope>
    <source>
        <strain evidence="1">N237</strain>
    </source>
</reference>
<keyword evidence="2" id="KW-1185">Reference proteome</keyword>
<name>A0ABY4R357_9ACTN</name>
<evidence type="ECO:0000313" key="1">
    <source>
        <dbReference type="EMBL" id="UQX90260.1"/>
    </source>
</evidence>
<dbReference type="PROSITE" id="PS51257">
    <property type="entry name" value="PROKAR_LIPOPROTEIN"/>
    <property type="match status" value="1"/>
</dbReference>
<protein>
    <submittedName>
        <fullName evidence="1">Uncharacterized protein</fullName>
    </submittedName>
</protein>
<dbReference type="Proteomes" id="UP001056336">
    <property type="component" value="Chromosome"/>
</dbReference>
<reference evidence="1" key="2">
    <citation type="submission" date="2022-05" db="EMBL/GenBank/DDBJ databases">
        <authorList>
            <person name="Kim J.-S."/>
            <person name="Lee K."/>
            <person name="Suh M."/>
            <person name="Eom M."/>
            <person name="Kim J.-S."/>
            <person name="Kim D.-S."/>
            <person name="Ko S.-H."/>
            <person name="Shin Y."/>
            <person name="Lee J.-S."/>
        </authorList>
    </citation>
    <scope>NUCLEOTIDE SEQUENCE</scope>
    <source>
        <strain evidence="1">N237</strain>
    </source>
</reference>